<evidence type="ECO:0000256" key="6">
    <source>
        <dbReference type="PROSITE-ProRule" id="PRU10007"/>
    </source>
</evidence>
<dbReference type="Gene3D" id="3.40.605.10">
    <property type="entry name" value="Aldehyde Dehydrogenase, Chain A, domain 1"/>
    <property type="match status" value="1"/>
</dbReference>
<evidence type="ECO:0000256" key="7">
    <source>
        <dbReference type="RuleBase" id="RU003345"/>
    </source>
</evidence>
<evidence type="ECO:0000256" key="5">
    <source>
        <dbReference type="PIRSR" id="PIRSR036492-1"/>
    </source>
</evidence>
<dbReference type="PROSITE" id="PS00687">
    <property type="entry name" value="ALDEHYDE_DEHYDR_GLU"/>
    <property type="match status" value="1"/>
</dbReference>
<dbReference type="OrthoDB" id="440325at2759"/>
<dbReference type="Proteomes" id="UP000009046">
    <property type="component" value="Unassembled WGS sequence"/>
</dbReference>
<dbReference type="HOGENOM" id="CLU_005391_3_1_1"/>
<evidence type="ECO:0000256" key="2">
    <source>
        <dbReference type="ARBA" id="ARBA00023002"/>
    </source>
</evidence>
<gene>
    <name evidence="11" type="primary">8232825</name>
    <name evidence="10" type="ORF">Phum_PHUM593980</name>
</gene>
<dbReference type="InParanoid" id="E0W2J5"/>
<reference evidence="11" key="3">
    <citation type="submission" date="2021-02" db="UniProtKB">
        <authorList>
            <consortium name="EnsemblMetazoa"/>
        </authorList>
    </citation>
    <scope>IDENTIFICATION</scope>
    <source>
        <strain evidence="11">USDA</strain>
    </source>
</reference>
<dbReference type="OMA" id="AVHLTNQ"/>
<dbReference type="GO" id="GO:0006081">
    <property type="term" value="P:aldehyde metabolic process"/>
    <property type="evidence" value="ECO:0007669"/>
    <property type="project" value="InterPro"/>
</dbReference>
<evidence type="ECO:0000256" key="8">
    <source>
        <dbReference type="SAM" id="Phobius"/>
    </source>
</evidence>
<dbReference type="Pfam" id="PF00171">
    <property type="entry name" value="Aldedh"/>
    <property type="match status" value="1"/>
</dbReference>
<dbReference type="EMBL" id="AAZO01007237">
    <property type="status" value="NOT_ANNOTATED_CDS"/>
    <property type="molecule type" value="Genomic_DNA"/>
</dbReference>
<evidence type="ECO:0000259" key="9">
    <source>
        <dbReference type="Pfam" id="PF00171"/>
    </source>
</evidence>
<dbReference type="InterPro" id="IPR029510">
    <property type="entry name" value="Ald_DH_CS_GLU"/>
</dbReference>
<dbReference type="InterPro" id="IPR015590">
    <property type="entry name" value="Aldehyde_DH_dom"/>
</dbReference>
<dbReference type="Gene3D" id="3.40.309.10">
    <property type="entry name" value="Aldehyde Dehydrogenase, Chain A, domain 2"/>
    <property type="match status" value="1"/>
</dbReference>
<organism>
    <name type="scientific">Pediculus humanus subsp. corporis</name>
    <name type="common">Body louse</name>
    <dbReference type="NCBI Taxonomy" id="121224"/>
    <lineage>
        <taxon>Eukaryota</taxon>
        <taxon>Metazoa</taxon>
        <taxon>Ecdysozoa</taxon>
        <taxon>Arthropoda</taxon>
        <taxon>Hexapoda</taxon>
        <taxon>Insecta</taxon>
        <taxon>Pterygota</taxon>
        <taxon>Neoptera</taxon>
        <taxon>Paraneoptera</taxon>
        <taxon>Psocodea</taxon>
        <taxon>Troctomorpha</taxon>
        <taxon>Phthiraptera</taxon>
        <taxon>Anoplura</taxon>
        <taxon>Pediculidae</taxon>
        <taxon>Pediculus</taxon>
    </lineage>
</organism>
<evidence type="ECO:0000256" key="3">
    <source>
        <dbReference type="ARBA" id="ARBA00023027"/>
    </source>
</evidence>
<sequence>MTIVYIKKIFNQHNSKSEGLLFEIEILLNEITTMIHNLRKWSAPVKPSKDLMNFFDTLEIHKEPYGVVLVIGAWNYPLQLTMLPVCGAIAAGNCVIIKPSEMSPATAAAIENLVPKYLDTDCFHVVNGGIPETTALLKQKFDYIFFTGSTTVGKIIHKAANEHLTPVTLELGGKSPVFIDGTADIKKTAERVLWGKLINLGQTCIAPDYILCNKEVEKSFVTAAKEVLNEWFGSNPKNSPDLCRIISDKHFQRLSKFLKNGTVACGGETDPSERFISPTILVDVKPTDPVMQEEIFGPILPIINVENAYEAIKFINSRPKPLTLYIFSNVSSTKDLLLKNTSSGSICINDTVMQFVVGMSGMGAYHGQYSFDTFTHKKGVLKKKFGAIANSLTSKRYPPYSESKINFLKMLMKKRTFYGLGSITKYFPYVVVFGLGVGFTLGFNAYHLSKVRQV</sequence>
<dbReference type="VEuPathDB" id="VectorBase:PHUM593980"/>
<dbReference type="InterPro" id="IPR016161">
    <property type="entry name" value="Ald_DH/histidinol_DH"/>
</dbReference>
<dbReference type="InterPro" id="IPR016163">
    <property type="entry name" value="Ald_DH_C"/>
</dbReference>
<dbReference type="PANTHER" id="PTHR43570">
    <property type="entry name" value="ALDEHYDE DEHYDROGENASE"/>
    <property type="match status" value="1"/>
</dbReference>
<dbReference type="EMBL" id="DS235878">
    <property type="protein sequence ID" value="EEB19851.1"/>
    <property type="molecule type" value="Genomic_DNA"/>
</dbReference>
<comment type="similarity">
    <text evidence="1 4 7">Belongs to the aldehyde dehydrogenase family.</text>
</comment>
<evidence type="ECO:0000313" key="10">
    <source>
        <dbReference type="EMBL" id="EEB19851.1"/>
    </source>
</evidence>
<keyword evidence="8" id="KW-0812">Transmembrane</keyword>
<dbReference type="SUPFAM" id="SSF53720">
    <property type="entry name" value="ALDH-like"/>
    <property type="match status" value="1"/>
</dbReference>
<keyword evidence="2 4" id="KW-0560">Oxidoreductase</keyword>
<dbReference type="PANTHER" id="PTHR43570:SF16">
    <property type="entry name" value="ALDEHYDE DEHYDROGENASE TYPE III, ISOFORM Q"/>
    <property type="match status" value="1"/>
</dbReference>
<evidence type="ECO:0000256" key="1">
    <source>
        <dbReference type="ARBA" id="ARBA00009986"/>
    </source>
</evidence>
<dbReference type="GO" id="GO:0004029">
    <property type="term" value="F:aldehyde dehydrogenase (NAD+) activity"/>
    <property type="evidence" value="ECO:0007669"/>
    <property type="project" value="TreeGrafter"/>
</dbReference>
<dbReference type="FunFam" id="3.40.605.10:FF:000004">
    <property type="entry name" value="Aldehyde dehydrogenase"/>
    <property type="match status" value="1"/>
</dbReference>
<dbReference type="InterPro" id="IPR016162">
    <property type="entry name" value="Ald_DH_N"/>
</dbReference>
<name>E0W2J5_PEDHC</name>
<dbReference type="KEGG" id="phu:Phum_PHUM593980"/>
<reference evidence="10" key="1">
    <citation type="submission" date="2007-04" db="EMBL/GenBank/DDBJ databases">
        <title>Annotation of Pediculus humanus corporis strain USDA.</title>
        <authorList>
            <person name="Kirkness E."/>
            <person name="Hannick L."/>
            <person name="Hass B."/>
            <person name="Bruggner R."/>
            <person name="Lawson D."/>
            <person name="Bidwell S."/>
            <person name="Joardar V."/>
            <person name="Caler E."/>
            <person name="Walenz B."/>
            <person name="Inman J."/>
            <person name="Schobel S."/>
            <person name="Galinsky K."/>
            <person name="Amedeo P."/>
            <person name="Strausberg R."/>
        </authorList>
    </citation>
    <scope>NUCLEOTIDE SEQUENCE</scope>
    <source>
        <strain evidence="10">USDA</strain>
    </source>
</reference>
<feature type="transmembrane region" description="Helical" evidence="8">
    <location>
        <begin position="426"/>
        <end position="446"/>
    </location>
</feature>
<reference evidence="10" key="2">
    <citation type="submission" date="2007-04" db="EMBL/GenBank/DDBJ databases">
        <title>The genome of the human body louse.</title>
        <authorList>
            <consortium name="The Human Body Louse Genome Consortium"/>
            <person name="Kirkness E."/>
            <person name="Walenz B."/>
            <person name="Hass B."/>
            <person name="Bruggner R."/>
            <person name="Strausberg R."/>
        </authorList>
    </citation>
    <scope>NUCLEOTIDE SEQUENCE</scope>
    <source>
        <strain evidence="10">USDA</strain>
    </source>
</reference>
<dbReference type="EMBL" id="AAZO01007236">
    <property type="status" value="NOT_ANNOTATED_CDS"/>
    <property type="molecule type" value="Genomic_DNA"/>
</dbReference>
<dbReference type="eggNOG" id="KOG2456">
    <property type="taxonomic scope" value="Eukaryota"/>
</dbReference>
<dbReference type="GO" id="GO:0005737">
    <property type="term" value="C:cytoplasm"/>
    <property type="evidence" value="ECO:0007669"/>
    <property type="project" value="TreeGrafter"/>
</dbReference>
<protein>
    <recommendedName>
        <fullName evidence="4">Aldehyde dehydrogenase</fullName>
    </recommendedName>
</protein>
<feature type="active site" evidence="5">
    <location>
        <position position="204"/>
    </location>
</feature>
<proteinExistence type="inferred from homology"/>
<dbReference type="FunFam" id="3.40.309.10:FF:000003">
    <property type="entry name" value="Aldehyde dehydrogenase"/>
    <property type="match status" value="1"/>
</dbReference>
<keyword evidence="3" id="KW-0520">NAD</keyword>
<dbReference type="FunCoup" id="E0W2J5">
    <property type="interactions" value="453"/>
</dbReference>
<dbReference type="RefSeq" id="XP_002432589.1">
    <property type="nucleotide sequence ID" value="XM_002432544.1"/>
</dbReference>
<feature type="active site" evidence="5 6">
    <location>
        <position position="170"/>
    </location>
</feature>
<dbReference type="EnsemblMetazoa" id="PHUM593980-RA">
    <property type="protein sequence ID" value="PHUM593980-PA"/>
    <property type="gene ID" value="PHUM593980"/>
</dbReference>
<keyword evidence="12" id="KW-1185">Reference proteome</keyword>
<dbReference type="GeneID" id="8232825"/>
<keyword evidence="8" id="KW-0472">Membrane</keyword>
<keyword evidence="8" id="KW-1133">Transmembrane helix</keyword>
<feature type="domain" description="Aldehyde dehydrogenase" evidence="9">
    <location>
        <begin position="57"/>
        <end position="378"/>
    </location>
</feature>
<dbReference type="STRING" id="121224.E0W2J5"/>
<dbReference type="InterPro" id="IPR012394">
    <property type="entry name" value="Aldehyde_DH_NAD(P)"/>
</dbReference>
<dbReference type="AlphaFoldDB" id="E0W2J5"/>
<evidence type="ECO:0000313" key="11">
    <source>
        <dbReference type="EnsemblMetazoa" id="PHUM593980-PA"/>
    </source>
</evidence>
<evidence type="ECO:0000313" key="12">
    <source>
        <dbReference type="Proteomes" id="UP000009046"/>
    </source>
</evidence>
<dbReference type="CTD" id="8232825"/>
<dbReference type="PIRSF" id="PIRSF036492">
    <property type="entry name" value="ALDH"/>
    <property type="match status" value="1"/>
</dbReference>
<evidence type="ECO:0000256" key="4">
    <source>
        <dbReference type="PIRNR" id="PIRNR036492"/>
    </source>
</evidence>
<accession>E0W2J5</accession>